<dbReference type="EMBL" id="CP115396">
    <property type="protein sequence ID" value="WBO83842.1"/>
    <property type="molecule type" value="Genomic_DNA"/>
</dbReference>
<reference evidence="1 2" key="1">
    <citation type="journal article" date="2011" name="Int. J. Syst. Evol. Microbiol.">
        <title>Hymenobacter yonginensis sp. nov., isolated from a mesotrophic artificial lake.</title>
        <authorList>
            <person name="Joung Y."/>
            <person name="Cho S.H."/>
            <person name="Kim H."/>
            <person name="Kim S.B."/>
            <person name="Joh K."/>
        </authorList>
    </citation>
    <scope>NUCLEOTIDE SEQUENCE [LARGE SCALE GENOMIC DNA]</scope>
    <source>
        <strain evidence="1 2">KCTC 22745</strain>
    </source>
</reference>
<proteinExistence type="predicted"/>
<evidence type="ECO:0000313" key="2">
    <source>
        <dbReference type="Proteomes" id="UP001211872"/>
    </source>
</evidence>
<name>A0ABY7PMJ9_9BACT</name>
<organism evidence="1 2">
    <name type="scientific">Hymenobacter yonginensis</name>
    <dbReference type="NCBI Taxonomy" id="748197"/>
    <lineage>
        <taxon>Bacteria</taxon>
        <taxon>Pseudomonadati</taxon>
        <taxon>Bacteroidota</taxon>
        <taxon>Cytophagia</taxon>
        <taxon>Cytophagales</taxon>
        <taxon>Hymenobacteraceae</taxon>
        <taxon>Hymenobacter</taxon>
    </lineage>
</organism>
<evidence type="ECO:0000313" key="1">
    <source>
        <dbReference type="EMBL" id="WBO83842.1"/>
    </source>
</evidence>
<protein>
    <recommendedName>
        <fullName evidence="3">DUF4034 domain-containing protein</fullName>
    </recommendedName>
</protein>
<gene>
    <name evidence="1" type="ORF">O9Z63_15850</name>
</gene>
<evidence type="ECO:0008006" key="3">
    <source>
        <dbReference type="Google" id="ProtNLM"/>
    </source>
</evidence>
<dbReference type="RefSeq" id="WP_270126304.1">
    <property type="nucleotide sequence ID" value="NZ_CP115396.1"/>
</dbReference>
<keyword evidence="2" id="KW-1185">Reference proteome</keyword>
<accession>A0ABY7PMJ9</accession>
<dbReference type="Proteomes" id="UP001211872">
    <property type="component" value="Chromosome"/>
</dbReference>
<sequence>MFSRIRALFGAPTARDLSFGLLEARQLTPLVKQEKWDQIGQIALSVTSDELSRLLDGICLTEQFNKQILPLAKDPEPEFARLVLGAWYLYQAWQARSGLLAKDVSKSQMEGFEHYLLLARGLLGGPFATPAFLCEARARLVRVEMGLSEPDHAMTAFHQSIAVDARKFWAYHHVFKLASPKWLGSEEELVGYIQSVEDDALRHTLWLMFLVEAYSDADLENESSALQRWYPAYQELLEEVLAQPQLPLSNTLVSIYANNNLAYLYHLVGEREKRNAILVALGGHFPPYPWDYFGIDAGSTVAMKAFQLAPARRP</sequence>